<dbReference type="Gene3D" id="3.40.50.1240">
    <property type="entry name" value="Phosphoglycerate mutase-like"/>
    <property type="match status" value="1"/>
</dbReference>
<evidence type="ECO:0000256" key="3">
    <source>
        <dbReference type="SAM" id="SignalP"/>
    </source>
</evidence>
<evidence type="ECO:0000313" key="4">
    <source>
        <dbReference type="Ensembl" id="ENSPTEP00000005562.1"/>
    </source>
</evidence>
<name>A0A8C9LJD4_9PRIM</name>
<dbReference type="GO" id="GO:0005764">
    <property type="term" value="C:lysosome"/>
    <property type="evidence" value="ECO:0007669"/>
    <property type="project" value="TreeGrafter"/>
</dbReference>
<dbReference type="PANTHER" id="PTHR11567:SF145">
    <property type="entry name" value="TESTICULAR ACID PHOSPHATASE"/>
    <property type="match status" value="1"/>
</dbReference>
<proteinExistence type="inferred from homology"/>
<feature type="chain" id="PRO_5034556641" description="Acid phosphatase" evidence="3">
    <location>
        <begin position="29"/>
        <end position="171"/>
    </location>
</feature>
<feature type="region of interest" description="Disordered" evidence="2">
    <location>
        <begin position="148"/>
        <end position="171"/>
    </location>
</feature>
<feature type="signal peptide" evidence="3">
    <location>
        <begin position="1"/>
        <end position="28"/>
    </location>
</feature>
<dbReference type="GO" id="GO:0120154">
    <property type="term" value="P:negative regulation of ERBB4 signaling pathway"/>
    <property type="evidence" value="ECO:0007669"/>
    <property type="project" value="TreeGrafter"/>
</dbReference>
<evidence type="ECO:0000313" key="5">
    <source>
        <dbReference type="Proteomes" id="UP000694416"/>
    </source>
</evidence>
<protein>
    <recommendedName>
        <fullName evidence="6">Acid phosphatase</fullName>
    </recommendedName>
</protein>
<sequence>MAGLGFWGHPAGPLLLLLLLLLPPRALPEGPLVFRHGDRAPLASYPTDPHKQVASTLWPRGLGQLTREGVRQQLELGRFLRSRYEAFLSPEYRREEVYIRSTDFDRTLESAQANLAGLFPEAAPGSPEAHWRPIPVHTVPVAEDKVRALDPGVVREGAGGERGSSGSGHLS</sequence>
<organism evidence="4 5">
    <name type="scientific">Piliocolobus tephrosceles</name>
    <name type="common">Ugandan red Colobus</name>
    <dbReference type="NCBI Taxonomy" id="591936"/>
    <lineage>
        <taxon>Eukaryota</taxon>
        <taxon>Metazoa</taxon>
        <taxon>Chordata</taxon>
        <taxon>Craniata</taxon>
        <taxon>Vertebrata</taxon>
        <taxon>Euteleostomi</taxon>
        <taxon>Mammalia</taxon>
        <taxon>Eutheria</taxon>
        <taxon>Euarchontoglires</taxon>
        <taxon>Primates</taxon>
        <taxon>Haplorrhini</taxon>
        <taxon>Catarrhini</taxon>
        <taxon>Cercopithecidae</taxon>
        <taxon>Colobinae</taxon>
        <taxon>Piliocolobus</taxon>
    </lineage>
</organism>
<dbReference type="Pfam" id="PF00328">
    <property type="entry name" value="His_Phos_2"/>
    <property type="match status" value="1"/>
</dbReference>
<evidence type="ECO:0008006" key="6">
    <source>
        <dbReference type="Google" id="ProtNLM"/>
    </source>
</evidence>
<dbReference type="SUPFAM" id="SSF53254">
    <property type="entry name" value="Phosphoglycerate mutase-like"/>
    <property type="match status" value="1"/>
</dbReference>
<dbReference type="Proteomes" id="UP000694416">
    <property type="component" value="Unplaced"/>
</dbReference>
<dbReference type="AlphaFoldDB" id="A0A8C9LJD4"/>
<dbReference type="CDD" id="cd07061">
    <property type="entry name" value="HP_HAP_like"/>
    <property type="match status" value="1"/>
</dbReference>
<feature type="compositionally biased region" description="Gly residues" evidence="2">
    <location>
        <begin position="160"/>
        <end position="171"/>
    </location>
</feature>
<reference evidence="4" key="2">
    <citation type="submission" date="2025-09" db="UniProtKB">
        <authorList>
            <consortium name="Ensembl"/>
        </authorList>
    </citation>
    <scope>IDENTIFICATION</scope>
</reference>
<keyword evidence="3" id="KW-0732">Signal</keyword>
<dbReference type="InterPro" id="IPR050645">
    <property type="entry name" value="Histidine_acid_phosphatase"/>
</dbReference>
<dbReference type="InterPro" id="IPR029033">
    <property type="entry name" value="His_PPase_superfam"/>
</dbReference>
<dbReference type="GO" id="GO:0007040">
    <property type="term" value="P:lysosome organization"/>
    <property type="evidence" value="ECO:0007669"/>
    <property type="project" value="TreeGrafter"/>
</dbReference>
<dbReference type="GO" id="GO:0004725">
    <property type="term" value="F:protein tyrosine phosphatase activity"/>
    <property type="evidence" value="ECO:0007669"/>
    <property type="project" value="TreeGrafter"/>
</dbReference>
<dbReference type="GO" id="GO:0045211">
    <property type="term" value="C:postsynaptic membrane"/>
    <property type="evidence" value="ECO:0007669"/>
    <property type="project" value="TreeGrafter"/>
</dbReference>
<dbReference type="GO" id="GO:0030971">
    <property type="term" value="F:receptor tyrosine kinase binding"/>
    <property type="evidence" value="ECO:0007669"/>
    <property type="project" value="TreeGrafter"/>
</dbReference>
<keyword evidence="5" id="KW-1185">Reference proteome</keyword>
<dbReference type="GO" id="GO:0048168">
    <property type="term" value="P:regulation of neuronal synaptic plasticity"/>
    <property type="evidence" value="ECO:0007669"/>
    <property type="project" value="TreeGrafter"/>
</dbReference>
<accession>A0A8C9LJD4</accession>
<evidence type="ECO:0000256" key="1">
    <source>
        <dbReference type="ARBA" id="ARBA00005375"/>
    </source>
</evidence>
<dbReference type="PANTHER" id="PTHR11567">
    <property type="entry name" value="ACID PHOSPHATASE-RELATED"/>
    <property type="match status" value="1"/>
</dbReference>
<dbReference type="Ensembl" id="ENSPTET00000008573.1">
    <property type="protein sequence ID" value="ENSPTEP00000005562.1"/>
    <property type="gene ID" value="ENSPTEG00000006449.1"/>
</dbReference>
<reference evidence="4" key="1">
    <citation type="submission" date="2025-08" db="UniProtKB">
        <authorList>
            <consortium name="Ensembl"/>
        </authorList>
    </citation>
    <scope>IDENTIFICATION</scope>
</reference>
<evidence type="ECO:0000256" key="2">
    <source>
        <dbReference type="SAM" id="MobiDB-lite"/>
    </source>
</evidence>
<dbReference type="GO" id="GO:0003993">
    <property type="term" value="F:acid phosphatase activity"/>
    <property type="evidence" value="ECO:0007669"/>
    <property type="project" value="TreeGrafter"/>
</dbReference>
<comment type="similarity">
    <text evidence="1">Belongs to the histidine acid phosphatase family.</text>
</comment>
<dbReference type="InterPro" id="IPR000560">
    <property type="entry name" value="His_Pase_clade-2"/>
</dbReference>